<dbReference type="Pfam" id="PF13723">
    <property type="entry name" value="Ketoacyl-synt_2"/>
    <property type="match status" value="1"/>
</dbReference>
<gene>
    <name evidence="2" type="ORF">SAMN04487854_104139</name>
</gene>
<evidence type="ECO:0000259" key="1">
    <source>
        <dbReference type="Pfam" id="PF13723"/>
    </source>
</evidence>
<organism evidence="2 3">
    <name type="scientific">Pseudoalteromonas lipolytica</name>
    <dbReference type="NCBI Taxonomy" id="570156"/>
    <lineage>
        <taxon>Bacteria</taxon>
        <taxon>Pseudomonadati</taxon>
        <taxon>Pseudomonadota</taxon>
        <taxon>Gammaproteobacteria</taxon>
        <taxon>Alteromonadales</taxon>
        <taxon>Pseudoalteromonadaceae</taxon>
        <taxon>Pseudoalteromonas</taxon>
    </lineage>
</organism>
<reference evidence="2 3" key="1">
    <citation type="submission" date="2016-10" db="EMBL/GenBank/DDBJ databases">
        <authorList>
            <person name="Varghese N."/>
            <person name="Submissions S."/>
        </authorList>
    </citation>
    <scope>NUCLEOTIDE SEQUENCE [LARGE SCALE GENOMIC DNA]</scope>
    <source>
        <strain evidence="2 3">CGMCC 1.8499</strain>
    </source>
</reference>
<dbReference type="InterPro" id="IPR014030">
    <property type="entry name" value="Ketoacyl_synth_N"/>
</dbReference>
<sequence length="237" mass="25934">MKFVVNNLCLWVAPEQQIAELGQHTYCDLDLSWVAPMQRRRLSPFMKMALHTLQQAQAEHSHIAINFSSRHGDLPKTAHLLHALVEEEPLSPTAFGLSVHNAATGIFSIIKNNTAPMNAIAGGQDSVISNLIDGYARIQSGIENCILVAHTESVLPEEYLPFADEKQIDHSVAFVLSPYVEGESYFELTKLSGSTDAGNTDSVLPLSIQLAQALSSKESSALLSHQQSAWMLQHYGG</sequence>
<dbReference type="SUPFAM" id="SSF53901">
    <property type="entry name" value="Thiolase-like"/>
    <property type="match status" value="1"/>
</dbReference>
<dbReference type="Proteomes" id="UP000183805">
    <property type="component" value="Unassembled WGS sequence"/>
</dbReference>
<accession>A0ABY1GDZ6</accession>
<feature type="domain" description="Beta-ketoacyl synthase-like N-terminal" evidence="1">
    <location>
        <begin position="28"/>
        <end position="231"/>
    </location>
</feature>
<keyword evidence="3" id="KW-1185">Reference proteome</keyword>
<comment type="caution">
    <text evidence="2">The sequence shown here is derived from an EMBL/GenBank/DDBJ whole genome shotgun (WGS) entry which is preliminary data.</text>
</comment>
<evidence type="ECO:0000313" key="3">
    <source>
        <dbReference type="Proteomes" id="UP000183805"/>
    </source>
</evidence>
<proteinExistence type="predicted"/>
<dbReference type="EMBL" id="FPAZ01000004">
    <property type="protein sequence ID" value="SFT53508.1"/>
    <property type="molecule type" value="Genomic_DNA"/>
</dbReference>
<evidence type="ECO:0000313" key="2">
    <source>
        <dbReference type="EMBL" id="SFT53508.1"/>
    </source>
</evidence>
<dbReference type="RefSeq" id="WP_074988759.1">
    <property type="nucleotide sequence ID" value="NZ_FPAZ01000004.1"/>
</dbReference>
<protein>
    <submittedName>
        <fullName evidence="2">Beta-ketoacyl synthase, N-terminal domain</fullName>
    </submittedName>
</protein>
<name>A0ABY1GDZ6_9GAMM</name>
<dbReference type="InterPro" id="IPR016039">
    <property type="entry name" value="Thiolase-like"/>
</dbReference>